<sequence length="306" mass="32457">MDHRIDPELLAVLPYLPTVDIAEPAAFRAAQRARAAQPLQRPDGLLVEDRVVAGGVPVRIYTPKAAAEAGGVLGVLVWFHGGGFVFGDMDSTDGSCVATALEVGCVVVNVEYRLAPEDPFPAGFDDAWAALRWVAEHAASIGADAGRIAVGGVSAGGGLAAALALRARDEGGPALVYQVLDTAVLDDRLDTPSMREFDATPLWSRPQAELSWRYYLAGAEASAYAAPARAEDVANLAPAYITANEFDPLRDEAIEYAVRLIRAGVPVELHHRPGTFHGSNAIPSAEVSRRALEDIRRALRAAFRAG</sequence>
<dbReference type="InterPro" id="IPR002168">
    <property type="entry name" value="Lipase_GDXG_HIS_AS"/>
</dbReference>
<dbReference type="SUPFAM" id="SSF53474">
    <property type="entry name" value="alpha/beta-Hydrolases"/>
    <property type="match status" value="1"/>
</dbReference>
<accession>A0A1T3P7I5</accession>
<dbReference type="GO" id="GO:0016787">
    <property type="term" value="F:hydrolase activity"/>
    <property type="evidence" value="ECO:0007669"/>
    <property type="project" value="UniProtKB-KW"/>
</dbReference>
<name>A0A1T3P7I5_9ACTN</name>
<protein>
    <submittedName>
        <fullName evidence="4">Alpha/beta hydrolase</fullName>
    </submittedName>
</protein>
<dbReference type="Proteomes" id="UP000190037">
    <property type="component" value="Unassembled WGS sequence"/>
</dbReference>
<keyword evidence="5" id="KW-1185">Reference proteome</keyword>
<feature type="domain" description="Alpha/beta hydrolase fold-3" evidence="3">
    <location>
        <begin position="76"/>
        <end position="278"/>
    </location>
</feature>
<dbReference type="Gene3D" id="3.40.50.1820">
    <property type="entry name" value="alpha/beta hydrolase"/>
    <property type="match status" value="1"/>
</dbReference>
<evidence type="ECO:0000256" key="2">
    <source>
        <dbReference type="ARBA" id="ARBA00022801"/>
    </source>
</evidence>
<dbReference type="InterPro" id="IPR050300">
    <property type="entry name" value="GDXG_lipolytic_enzyme"/>
</dbReference>
<dbReference type="Pfam" id="PF07859">
    <property type="entry name" value="Abhydrolase_3"/>
    <property type="match status" value="1"/>
</dbReference>
<proteinExistence type="inferred from homology"/>
<reference evidence="4 5" key="1">
    <citation type="submission" date="2017-03" db="EMBL/GenBank/DDBJ databases">
        <title>Draft genome sequence of Streptomyces scabrisporus NF3, endophyte isolated from Amphipterygium adstringens.</title>
        <authorList>
            <person name="Vazquez M."/>
            <person name="Ceapa C.D."/>
            <person name="Rodriguez Luna D."/>
            <person name="Sanchez Esquivel S."/>
        </authorList>
    </citation>
    <scope>NUCLEOTIDE SEQUENCE [LARGE SCALE GENOMIC DNA]</scope>
    <source>
        <strain evidence="4 5">NF3</strain>
    </source>
</reference>
<dbReference type="PANTHER" id="PTHR48081:SF8">
    <property type="entry name" value="ALPHA_BETA HYDROLASE FOLD-3 DOMAIN-CONTAINING PROTEIN-RELATED"/>
    <property type="match status" value="1"/>
</dbReference>
<dbReference type="PANTHER" id="PTHR48081">
    <property type="entry name" value="AB HYDROLASE SUPERFAMILY PROTEIN C4A8.06C"/>
    <property type="match status" value="1"/>
</dbReference>
<dbReference type="PROSITE" id="PS01173">
    <property type="entry name" value="LIPASE_GDXG_HIS"/>
    <property type="match status" value="1"/>
</dbReference>
<comment type="similarity">
    <text evidence="1">Belongs to the 'GDXG' lipolytic enzyme family.</text>
</comment>
<evidence type="ECO:0000313" key="4">
    <source>
        <dbReference type="EMBL" id="OPC85036.1"/>
    </source>
</evidence>
<dbReference type="STRING" id="159449.B4N89_14195"/>
<keyword evidence="2 4" id="KW-0378">Hydrolase</keyword>
<comment type="caution">
    <text evidence="4">The sequence shown here is derived from an EMBL/GenBank/DDBJ whole genome shotgun (WGS) entry which is preliminary data.</text>
</comment>
<dbReference type="InterPro" id="IPR013094">
    <property type="entry name" value="AB_hydrolase_3"/>
</dbReference>
<dbReference type="AlphaFoldDB" id="A0A1T3P7I5"/>
<gene>
    <name evidence="4" type="ORF">B4N89_14195</name>
</gene>
<dbReference type="RefSeq" id="WP_078979353.1">
    <property type="nucleotide sequence ID" value="NZ_MWQN01000001.1"/>
</dbReference>
<evidence type="ECO:0000256" key="1">
    <source>
        <dbReference type="ARBA" id="ARBA00010515"/>
    </source>
</evidence>
<dbReference type="InterPro" id="IPR029058">
    <property type="entry name" value="AB_hydrolase_fold"/>
</dbReference>
<evidence type="ECO:0000313" key="5">
    <source>
        <dbReference type="Proteomes" id="UP000190037"/>
    </source>
</evidence>
<dbReference type="EMBL" id="MWQN01000001">
    <property type="protein sequence ID" value="OPC85036.1"/>
    <property type="molecule type" value="Genomic_DNA"/>
</dbReference>
<dbReference type="OrthoDB" id="128186at2"/>
<organism evidence="4 5">
    <name type="scientific">Embleya scabrispora</name>
    <dbReference type="NCBI Taxonomy" id="159449"/>
    <lineage>
        <taxon>Bacteria</taxon>
        <taxon>Bacillati</taxon>
        <taxon>Actinomycetota</taxon>
        <taxon>Actinomycetes</taxon>
        <taxon>Kitasatosporales</taxon>
        <taxon>Streptomycetaceae</taxon>
        <taxon>Embleya</taxon>
    </lineage>
</organism>
<evidence type="ECO:0000259" key="3">
    <source>
        <dbReference type="Pfam" id="PF07859"/>
    </source>
</evidence>